<sequence>MKPMIGRRFKTRDSALAYYVNQLENLDKRLYEPLTSVSWGRDIKLRSGITMSNEATSFIRSTFAATGTLNQTGNMPWISAESTAIPGVSVNGEKIVLPLRLLAREIAFTSVELERSQLTGQPIDAQKTNALNTLYQMNTDQMVYVGATEVGATGLLNSGLVTAAPVANGALGSPLWSQKTPDEILADVNTLISASWEASAFAVCPGKLLLPPAKFSYISSQKVSSAGNVSILKFLKENCISLETNGKELEIQPVKWLTGRGDGGADRMVAYTNDEQFVRFPMVPIRRETAYYKGIMFTAPYLWAFGEMEVVYPETIRYADGI</sequence>
<dbReference type="PIRSF" id="PIRSF029202">
    <property type="entry name" value="UCP029202"/>
    <property type="match status" value="1"/>
</dbReference>
<dbReference type="EMBL" id="LR796527">
    <property type="protein sequence ID" value="CAB4149655.1"/>
    <property type="molecule type" value="Genomic_DNA"/>
</dbReference>
<protein>
    <recommendedName>
        <fullName evidence="2">DUF2184 domain-containing protein</fullName>
    </recommendedName>
</protein>
<proteinExistence type="predicted"/>
<organism evidence="1">
    <name type="scientific">uncultured Caudovirales phage</name>
    <dbReference type="NCBI Taxonomy" id="2100421"/>
    <lineage>
        <taxon>Viruses</taxon>
        <taxon>Duplodnaviria</taxon>
        <taxon>Heunggongvirae</taxon>
        <taxon>Uroviricota</taxon>
        <taxon>Caudoviricetes</taxon>
        <taxon>Peduoviridae</taxon>
        <taxon>Maltschvirus</taxon>
        <taxon>Maltschvirus maltsch</taxon>
    </lineage>
</organism>
<dbReference type="InterPro" id="IPR020049">
    <property type="entry name" value="Major_capsid-like"/>
</dbReference>
<gene>
    <name evidence="1" type="ORF">UFOVP558_16</name>
</gene>
<accession>A0A6J5MR50</accession>
<evidence type="ECO:0000313" key="1">
    <source>
        <dbReference type="EMBL" id="CAB4149655.1"/>
    </source>
</evidence>
<name>A0A6J5MR50_9CAUD</name>
<evidence type="ECO:0008006" key="2">
    <source>
        <dbReference type="Google" id="ProtNLM"/>
    </source>
</evidence>
<reference evidence="1" key="1">
    <citation type="submission" date="2020-04" db="EMBL/GenBank/DDBJ databases">
        <authorList>
            <person name="Chiriac C."/>
            <person name="Salcher M."/>
            <person name="Ghai R."/>
            <person name="Kavagutti S V."/>
        </authorList>
    </citation>
    <scope>NUCLEOTIDE SEQUENCE</scope>
</reference>
<dbReference type="Pfam" id="PF09950">
    <property type="entry name" value="Major_capside"/>
    <property type="match status" value="1"/>
</dbReference>